<dbReference type="InterPro" id="IPR011990">
    <property type="entry name" value="TPR-like_helical_dom_sf"/>
</dbReference>
<dbReference type="STRING" id="313628.LNTAR_11881"/>
<dbReference type="Proteomes" id="UP000004947">
    <property type="component" value="Unassembled WGS sequence"/>
</dbReference>
<dbReference type="Gene3D" id="3.40.50.300">
    <property type="entry name" value="P-loop containing nucleotide triphosphate hydrolases"/>
    <property type="match status" value="1"/>
</dbReference>
<dbReference type="PANTHER" id="PTHR47628:SF1">
    <property type="entry name" value="ALIPHATIC AMIDASE EXPRESSION-REGULATING PROTEIN"/>
    <property type="match status" value="1"/>
</dbReference>
<dbReference type="Gene3D" id="1.25.40.10">
    <property type="entry name" value="Tetratricopeptide repeat domain"/>
    <property type="match status" value="1"/>
</dbReference>
<dbReference type="eggNOG" id="COG3899">
    <property type="taxonomic scope" value="Bacteria"/>
</dbReference>
<name>A6DJH7_9BACT</name>
<dbReference type="SUPFAM" id="SSF53822">
    <property type="entry name" value="Periplasmic binding protein-like I"/>
    <property type="match status" value="1"/>
</dbReference>
<evidence type="ECO:0000313" key="3">
    <source>
        <dbReference type="EMBL" id="EDM28051.1"/>
    </source>
</evidence>
<dbReference type="EMBL" id="ABCK01000006">
    <property type="protein sequence ID" value="EDM28051.1"/>
    <property type="molecule type" value="Genomic_DNA"/>
</dbReference>
<dbReference type="Pfam" id="PF13433">
    <property type="entry name" value="Peripla_BP_5"/>
    <property type="match status" value="1"/>
</dbReference>
<proteinExistence type="predicted"/>
<protein>
    <submittedName>
        <fullName evidence="3">ABC transporter, periplasmic binding protein, putative</fullName>
    </submittedName>
</protein>
<evidence type="ECO:0000256" key="1">
    <source>
        <dbReference type="SAM" id="Coils"/>
    </source>
</evidence>
<dbReference type="AlphaFoldDB" id="A6DJH7"/>
<dbReference type="InterPro" id="IPR027417">
    <property type="entry name" value="P-loop_NTPase"/>
</dbReference>
<dbReference type="Gene3D" id="1.10.260.40">
    <property type="entry name" value="lambda repressor-like DNA-binding domains"/>
    <property type="match status" value="1"/>
</dbReference>
<dbReference type="InterPro" id="IPR041664">
    <property type="entry name" value="AAA_16"/>
</dbReference>
<feature type="coiled-coil region" evidence="1">
    <location>
        <begin position="535"/>
        <end position="562"/>
    </location>
</feature>
<dbReference type="eggNOG" id="COG0683">
    <property type="taxonomic scope" value="Bacteria"/>
</dbReference>
<reference evidence="3 4" key="1">
    <citation type="journal article" date="2010" name="J. Bacteriol.">
        <title>Genome sequence of Lentisphaera araneosa HTCC2155T, the type species of the order Lentisphaerales in the phylum Lentisphaerae.</title>
        <authorList>
            <person name="Thrash J.C."/>
            <person name="Cho J.C."/>
            <person name="Vergin K.L."/>
            <person name="Morris R.M."/>
            <person name="Giovannoni S.J."/>
        </authorList>
    </citation>
    <scope>NUCLEOTIDE SEQUENCE [LARGE SCALE GENOMIC DNA]</scope>
    <source>
        <strain evidence="3 4">HTCC2155</strain>
    </source>
</reference>
<dbReference type="Gene3D" id="3.40.50.2300">
    <property type="match status" value="2"/>
</dbReference>
<keyword evidence="4" id="KW-1185">Reference proteome</keyword>
<feature type="domain" description="Orc1-like AAA ATPase" evidence="2">
    <location>
        <begin position="90"/>
        <end position="280"/>
    </location>
</feature>
<organism evidence="3 4">
    <name type="scientific">Lentisphaera araneosa HTCC2155</name>
    <dbReference type="NCBI Taxonomy" id="313628"/>
    <lineage>
        <taxon>Bacteria</taxon>
        <taxon>Pseudomonadati</taxon>
        <taxon>Lentisphaerota</taxon>
        <taxon>Lentisphaeria</taxon>
        <taxon>Lentisphaerales</taxon>
        <taxon>Lentisphaeraceae</taxon>
        <taxon>Lentisphaera</taxon>
    </lineage>
</organism>
<dbReference type="InterPro" id="IPR010982">
    <property type="entry name" value="Lambda_DNA-bd_dom_sf"/>
</dbReference>
<evidence type="ECO:0000313" key="4">
    <source>
        <dbReference type="Proteomes" id="UP000004947"/>
    </source>
</evidence>
<keyword evidence="1" id="KW-0175">Coiled coil</keyword>
<accession>A6DJH7</accession>
<dbReference type="InterPro" id="IPR028082">
    <property type="entry name" value="Peripla_BP_I"/>
</dbReference>
<dbReference type="Pfam" id="PF13191">
    <property type="entry name" value="AAA_16"/>
    <property type="match status" value="1"/>
</dbReference>
<evidence type="ECO:0000259" key="2">
    <source>
        <dbReference type="Pfam" id="PF13191"/>
    </source>
</evidence>
<comment type="caution">
    <text evidence="3">The sequence shown here is derived from an EMBL/GenBank/DDBJ whole genome shotgun (WGS) entry which is preliminary data.</text>
</comment>
<gene>
    <name evidence="3" type="ORF">LNTAR_11881</name>
</gene>
<dbReference type="SUPFAM" id="SSF48452">
    <property type="entry name" value="TPR-like"/>
    <property type="match status" value="1"/>
</dbReference>
<dbReference type="SUPFAM" id="SSF52540">
    <property type="entry name" value="P-loop containing nucleoside triphosphate hydrolases"/>
    <property type="match status" value="1"/>
</dbReference>
<sequence>MELNGRIRLDGQKIKELRAQQCLSREMFSSKSQQMGCYLSISTLKRAESSNKIYFRTAQDIASILKVSLDDLQIKESPPSEQSHHKNPLSRSEQLHRACTTLARVNNEKKGSVIYIQGEAGIGKSSFINNLTDYAQNANFLNFRLPIYDNVTNRKTILQDLIRQFIHHRLKTVTQHSRCHSHKSDSNNAECLKCFAQEENLSYEHKRALLALFDESASILKTINYHERKSYELELLFVLIRNTQSPICLILEDIHWASTDIITTIQSLTHEARNWPLVIILSSRLINNPIYEIWNNSVLNTPLELFNLSPLNDDELRSMIGADKKFPKKVYEKYIKLSNGNPLFFQSLIDMKTIYNESNIPQSLNSLIKQELNRLSKDGVTFLSSAAILGHEFELEEVAEIFKIRGYTPQELVNCNFLQQVKDKHFIFNHDLIRQGIYQHITEELKKELHELASTFYKDKDQLKFTFHLRKAHQVEEALSAINDFAKNLYEKHDYCEALNQVDVALSLPGKKNLYSLYYLKGVLLKVLDLPAKATQYLEKALQEAENKQDKLEIRLELTEIYAVNQRLELSEEHLEAAKKLLTGNESAEVVNNIKKYQNYIKKCTFSLNNTHTKLQYQTSSVFKTSIQNLDSPHQPSTDCQLKKQHKIALLHSVTGPLKEHEEGVIKSCIIAFEEINKNGGLLDHSIEYEIYDGQSDEYIFREQAEKIINDHHITSIFGCSTSSTRKQVKTVVEKRNSLLVYPYHYEGLESSKNIIYTGPTSNLQALPIIDWLMNTTNADSFYFVGSDYVYPVVTNEILKDAVHEYDGKIVGEDYRPIGSSDFEDIIEGIKQANPSVIILTLASIESNKAFLKTFHESGINKDGRINLVSLVLSDRDIDHIPITHCQGLYSIFSYFQNNDNYSNNDFIQKFKSKYGKNERISGYMESAYVGVKLWAKAVQKCKTFSPEKITEAIKGLTYYGPGGIAYVDEKNQHIWRHTHIAQVGNDGEFHVQWSSEQPIAPSPYPLSRSENEWNIFLEKSKKRWEGSWGI</sequence>
<dbReference type="PANTHER" id="PTHR47628">
    <property type="match status" value="1"/>
</dbReference>
<dbReference type="OrthoDB" id="9802022at2"/>
<dbReference type="GO" id="GO:0003677">
    <property type="term" value="F:DNA binding"/>
    <property type="evidence" value="ECO:0007669"/>
    <property type="project" value="InterPro"/>
</dbReference>